<keyword evidence="3" id="KW-1185">Reference proteome</keyword>
<sequence>MPEVPSAAAPARRDAVTVRREIGEFIGRSLRRGWEGAVPARPDGCGRQPVSQAETARTASSIRSTTRWGWESITRWEESTSTVVMPARW</sequence>
<evidence type="ECO:0000313" key="3">
    <source>
        <dbReference type="Proteomes" id="UP001501391"/>
    </source>
</evidence>
<evidence type="ECO:0000313" key="2">
    <source>
        <dbReference type="EMBL" id="GAA2193235.1"/>
    </source>
</evidence>
<protein>
    <submittedName>
        <fullName evidence="2">Uncharacterized protein</fullName>
    </submittedName>
</protein>
<evidence type="ECO:0000256" key="1">
    <source>
        <dbReference type="SAM" id="MobiDB-lite"/>
    </source>
</evidence>
<feature type="region of interest" description="Disordered" evidence="1">
    <location>
        <begin position="37"/>
        <end position="62"/>
    </location>
</feature>
<name>A0ABP5N6T0_9ACTN</name>
<reference evidence="3" key="1">
    <citation type="journal article" date="2019" name="Int. J. Syst. Evol. Microbiol.">
        <title>The Global Catalogue of Microorganisms (GCM) 10K type strain sequencing project: providing services to taxonomists for standard genome sequencing and annotation.</title>
        <authorList>
            <consortium name="The Broad Institute Genomics Platform"/>
            <consortium name="The Broad Institute Genome Sequencing Center for Infectious Disease"/>
            <person name="Wu L."/>
            <person name="Ma J."/>
        </authorList>
    </citation>
    <scope>NUCLEOTIDE SEQUENCE [LARGE SCALE GENOMIC DNA]</scope>
    <source>
        <strain evidence="3">JCM 14924</strain>
    </source>
</reference>
<accession>A0ABP5N6T0</accession>
<dbReference type="EMBL" id="BAAAOQ010000004">
    <property type="protein sequence ID" value="GAA2193235.1"/>
    <property type="molecule type" value="Genomic_DNA"/>
</dbReference>
<comment type="caution">
    <text evidence="2">The sequence shown here is derived from an EMBL/GenBank/DDBJ whole genome shotgun (WGS) entry which is preliminary data.</text>
</comment>
<proteinExistence type="predicted"/>
<feature type="compositionally biased region" description="Low complexity" evidence="1">
    <location>
        <begin position="53"/>
        <end position="62"/>
    </location>
</feature>
<organism evidence="2 3">
    <name type="scientific">Streptomyces bangladeshensis</name>
    <dbReference type="NCBI Taxonomy" id="295352"/>
    <lineage>
        <taxon>Bacteria</taxon>
        <taxon>Bacillati</taxon>
        <taxon>Actinomycetota</taxon>
        <taxon>Actinomycetes</taxon>
        <taxon>Kitasatosporales</taxon>
        <taxon>Streptomycetaceae</taxon>
        <taxon>Streptomyces</taxon>
    </lineage>
</organism>
<gene>
    <name evidence="2" type="ORF">GCM10009787_14160</name>
</gene>
<dbReference type="Proteomes" id="UP001501391">
    <property type="component" value="Unassembled WGS sequence"/>
</dbReference>